<dbReference type="RefSeq" id="XP_005756546.1">
    <property type="nucleotide sequence ID" value="XM_005756489.1"/>
</dbReference>
<keyword evidence="4" id="KW-1185">Reference proteome</keyword>
<name>A0A0D3HYN2_EMIH1</name>
<evidence type="ECO:0000313" key="3">
    <source>
        <dbReference type="EnsemblProtists" id="EOD04117"/>
    </source>
</evidence>
<feature type="region of interest" description="Disordered" evidence="2">
    <location>
        <begin position="72"/>
        <end position="101"/>
    </location>
</feature>
<dbReference type="EnsemblProtists" id="EOD04117">
    <property type="protein sequence ID" value="EOD04117"/>
    <property type="gene ID" value="EMIHUDRAFT_221572"/>
</dbReference>
<dbReference type="AlphaFoldDB" id="A0A0D3HYN2"/>
<dbReference type="HOGENOM" id="CLU_2325153_0_0_1"/>
<reference evidence="4" key="1">
    <citation type="journal article" date="2013" name="Nature">
        <title>Pan genome of the phytoplankton Emiliania underpins its global distribution.</title>
        <authorList>
            <person name="Read B.A."/>
            <person name="Kegel J."/>
            <person name="Klute M.J."/>
            <person name="Kuo A."/>
            <person name="Lefebvre S.C."/>
            <person name="Maumus F."/>
            <person name="Mayer C."/>
            <person name="Miller J."/>
            <person name="Monier A."/>
            <person name="Salamov A."/>
            <person name="Young J."/>
            <person name="Aguilar M."/>
            <person name="Claverie J.M."/>
            <person name="Frickenhaus S."/>
            <person name="Gonzalez K."/>
            <person name="Herman E.K."/>
            <person name="Lin Y.C."/>
            <person name="Napier J."/>
            <person name="Ogata H."/>
            <person name="Sarno A.F."/>
            <person name="Shmutz J."/>
            <person name="Schroeder D."/>
            <person name="de Vargas C."/>
            <person name="Verret F."/>
            <person name="von Dassow P."/>
            <person name="Valentin K."/>
            <person name="Van de Peer Y."/>
            <person name="Wheeler G."/>
            <person name="Dacks J.B."/>
            <person name="Delwiche C.F."/>
            <person name="Dyhrman S.T."/>
            <person name="Glockner G."/>
            <person name="John U."/>
            <person name="Richards T."/>
            <person name="Worden A.Z."/>
            <person name="Zhang X."/>
            <person name="Grigoriev I.V."/>
            <person name="Allen A.E."/>
            <person name="Bidle K."/>
            <person name="Borodovsky M."/>
            <person name="Bowler C."/>
            <person name="Brownlee C."/>
            <person name="Cock J.M."/>
            <person name="Elias M."/>
            <person name="Gladyshev V.N."/>
            <person name="Groth M."/>
            <person name="Guda C."/>
            <person name="Hadaegh A."/>
            <person name="Iglesias-Rodriguez M.D."/>
            <person name="Jenkins J."/>
            <person name="Jones B.M."/>
            <person name="Lawson T."/>
            <person name="Leese F."/>
            <person name="Lindquist E."/>
            <person name="Lobanov A."/>
            <person name="Lomsadze A."/>
            <person name="Malik S.B."/>
            <person name="Marsh M.E."/>
            <person name="Mackinder L."/>
            <person name="Mock T."/>
            <person name="Mueller-Roeber B."/>
            <person name="Pagarete A."/>
            <person name="Parker M."/>
            <person name="Probert I."/>
            <person name="Quesneville H."/>
            <person name="Raines C."/>
            <person name="Rensing S.A."/>
            <person name="Riano-Pachon D.M."/>
            <person name="Richier S."/>
            <person name="Rokitta S."/>
            <person name="Shiraiwa Y."/>
            <person name="Soanes D.M."/>
            <person name="van der Giezen M."/>
            <person name="Wahlund T.M."/>
            <person name="Williams B."/>
            <person name="Wilson W."/>
            <person name="Wolfe G."/>
            <person name="Wurch L.L."/>
        </authorList>
    </citation>
    <scope>NUCLEOTIDE SEQUENCE</scope>
</reference>
<proteinExistence type="predicted"/>
<evidence type="ECO:0000313" key="4">
    <source>
        <dbReference type="Proteomes" id="UP000013827"/>
    </source>
</evidence>
<feature type="coiled-coil region" evidence="1">
    <location>
        <begin position="16"/>
        <end position="57"/>
    </location>
</feature>
<dbReference type="GeneID" id="17250273"/>
<reference evidence="3" key="2">
    <citation type="submission" date="2024-10" db="UniProtKB">
        <authorList>
            <consortium name="EnsemblProtists"/>
        </authorList>
    </citation>
    <scope>IDENTIFICATION</scope>
</reference>
<dbReference type="Proteomes" id="UP000013827">
    <property type="component" value="Unassembled WGS sequence"/>
</dbReference>
<dbReference type="KEGG" id="ehx:EMIHUDRAFT_221572"/>
<evidence type="ECO:0000256" key="1">
    <source>
        <dbReference type="SAM" id="Coils"/>
    </source>
</evidence>
<sequence>MRVTEPADTTPESPRREGLMARVAALEREKAELLSLCAELQTRTLKLESDNKQLAEKASWLERRVSSVDNADLWGLRQPQEQPKPKSRLLSFGFGGSSRRR</sequence>
<accession>A0A0D3HYN2</accession>
<organism evidence="3 4">
    <name type="scientific">Emiliania huxleyi (strain CCMP1516)</name>
    <dbReference type="NCBI Taxonomy" id="280463"/>
    <lineage>
        <taxon>Eukaryota</taxon>
        <taxon>Haptista</taxon>
        <taxon>Haptophyta</taxon>
        <taxon>Prymnesiophyceae</taxon>
        <taxon>Isochrysidales</taxon>
        <taxon>Noelaerhabdaceae</taxon>
        <taxon>Emiliania</taxon>
    </lineage>
</organism>
<dbReference type="PaxDb" id="2903-EOD04117"/>
<protein>
    <submittedName>
        <fullName evidence="3">Uncharacterized protein</fullName>
    </submittedName>
</protein>
<evidence type="ECO:0000256" key="2">
    <source>
        <dbReference type="SAM" id="MobiDB-lite"/>
    </source>
</evidence>
<keyword evidence="1" id="KW-0175">Coiled coil</keyword>